<dbReference type="Proteomes" id="UP001295794">
    <property type="component" value="Unassembled WGS sequence"/>
</dbReference>
<evidence type="ECO:0000313" key="7">
    <source>
        <dbReference type="EMBL" id="CAK5278002.1"/>
    </source>
</evidence>
<dbReference type="InterPro" id="IPR013087">
    <property type="entry name" value="Znf_C2H2_type"/>
</dbReference>
<feature type="region of interest" description="Disordered" evidence="5">
    <location>
        <begin position="145"/>
        <end position="228"/>
    </location>
</feature>
<keyword evidence="3" id="KW-0863">Zinc-finger</keyword>
<feature type="domain" description="C2H2-type" evidence="6">
    <location>
        <begin position="457"/>
        <end position="484"/>
    </location>
</feature>
<sequence>MSHPIAFPAGQQIARSPVDYPMGSYDDGNFNPSSYTRHFIGSPISWRAGSFGAQFVPSQSPTAMLVGSFEYECLSVQPGRMLMPRSPMKSPRDSSIMNAWSVFDRQGELCRNYTCCGIQLPDLHALLEHFEDVHIVVKDRSQPPAIQIPFNPQIHDPASQPTPTSHNPGPQYGTPFDTDDMDLGMDEYPSGDSTSPPPSTAPPSAGTSRAASPSSSSSHAPSPIATSRPALHIGVGGVGFPYRAEGLHTPLSAGTPFSAYSRLGKGSEFNPQSEQAPAESGAIAPALVFASSNEEPEDDVVPIVKAAKTKRTASPPSRDGTPGPSASATQSSPVGQSGPTLTPSAPATPTTVPPAASAPTILLPHKPFRCPKPNCSKSYKQANGLKYHVTHGQCSFGPAKDVEAVRAVLEKKKASAAANSTPSTGTSTPAEEDPHGASASTLTQAEISDIEARVRPFACGVGDCPRRYKNMNGLRYHYQHSGDHGAVGLSLLAGGVHACLQKGGAAAANSTSSSAANSAPPTPSTTTPPAGKSYAWGSTLLPHIQATASAAKTKAKTDATPFTPPSTGSGTSTFAITPQSVIAKANQQQGLSPAQTQEYIRLQYAQYQQAMAAGWYNSNSQSVDVTMG</sequence>
<organism evidence="7 8">
    <name type="scientific">Mycena citricolor</name>
    <dbReference type="NCBI Taxonomy" id="2018698"/>
    <lineage>
        <taxon>Eukaryota</taxon>
        <taxon>Fungi</taxon>
        <taxon>Dikarya</taxon>
        <taxon>Basidiomycota</taxon>
        <taxon>Agaricomycotina</taxon>
        <taxon>Agaricomycetes</taxon>
        <taxon>Agaricomycetidae</taxon>
        <taxon>Agaricales</taxon>
        <taxon>Marasmiineae</taxon>
        <taxon>Mycenaceae</taxon>
        <taxon>Mycena</taxon>
    </lineage>
</organism>
<dbReference type="GO" id="GO:0008270">
    <property type="term" value="F:zinc ion binding"/>
    <property type="evidence" value="ECO:0007669"/>
    <property type="project" value="UniProtKB-KW"/>
</dbReference>
<evidence type="ECO:0000256" key="2">
    <source>
        <dbReference type="ARBA" id="ARBA00022737"/>
    </source>
</evidence>
<dbReference type="PANTHER" id="PTHR23057:SF0">
    <property type="entry name" value="JUXTAPOSED WITH ANOTHER ZINC FINGER PROTEIN 1"/>
    <property type="match status" value="1"/>
</dbReference>
<evidence type="ECO:0000256" key="3">
    <source>
        <dbReference type="ARBA" id="ARBA00022771"/>
    </source>
</evidence>
<feature type="domain" description="C2H2-type" evidence="6">
    <location>
        <begin position="113"/>
        <end position="134"/>
    </location>
</feature>
<feature type="region of interest" description="Disordered" evidence="5">
    <location>
        <begin position="548"/>
        <end position="571"/>
    </location>
</feature>
<proteinExistence type="predicted"/>
<dbReference type="EMBL" id="CAVNYO010000421">
    <property type="protein sequence ID" value="CAK5278002.1"/>
    <property type="molecule type" value="Genomic_DNA"/>
</dbReference>
<evidence type="ECO:0000313" key="8">
    <source>
        <dbReference type="Proteomes" id="UP001295794"/>
    </source>
</evidence>
<dbReference type="AlphaFoldDB" id="A0AAD2HLA8"/>
<gene>
    <name evidence="7" type="ORF">MYCIT1_LOCUS27202</name>
</gene>
<comment type="caution">
    <text evidence="7">The sequence shown here is derived from an EMBL/GenBank/DDBJ whole genome shotgun (WGS) entry which is preliminary data.</text>
</comment>
<dbReference type="GO" id="GO:0005634">
    <property type="term" value="C:nucleus"/>
    <property type="evidence" value="ECO:0007669"/>
    <property type="project" value="TreeGrafter"/>
</dbReference>
<feature type="region of interest" description="Disordered" evidence="5">
    <location>
        <begin position="412"/>
        <end position="442"/>
    </location>
</feature>
<dbReference type="PANTHER" id="PTHR23057">
    <property type="entry name" value="JUXTAPOSED WITH ANOTHER ZINC FINGER PROTEIN 1"/>
    <property type="match status" value="1"/>
</dbReference>
<keyword evidence="2" id="KW-0677">Repeat</keyword>
<keyword evidence="8" id="KW-1185">Reference proteome</keyword>
<dbReference type="SMART" id="SM00355">
    <property type="entry name" value="ZnF_C2H2"/>
    <property type="match status" value="3"/>
</dbReference>
<feature type="compositionally biased region" description="Low complexity" evidence="5">
    <location>
        <begin position="202"/>
        <end position="227"/>
    </location>
</feature>
<feature type="compositionally biased region" description="Polar residues" evidence="5">
    <location>
        <begin position="417"/>
        <end position="429"/>
    </location>
</feature>
<feature type="compositionally biased region" description="Low complexity" evidence="5">
    <location>
        <begin position="339"/>
        <end position="360"/>
    </location>
</feature>
<feature type="domain" description="C2H2-type" evidence="6">
    <location>
        <begin position="368"/>
        <end position="391"/>
    </location>
</feature>
<dbReference type="InterPro" id="IPR051580">
    <property type="entry name" value="ZnF-Chromatin_assoc"/>
</dbReference>
<name>A0AAD2HLA8_9AGAR</name>
<feature type="compositionally biased region" description="Low complexity" evidence="5">
    <location>
        <begin position="510"/>
        <end position="530"/>
    </location>
</feature>
<accession>A0AAD2HLA8</accession>
<feature type="region of interest" description="Disordered" evidence="5">
    <location>
        <begin position="510"/>
        <end position="534"/>
    </location>
</feature>
<feature type="compositionally biased region" description="Polar residues" evidence="5">
    <location>
        <begin position="324"/>
        <end position="338"/>
    </location>
</feature>
<evidence type="ECO:0000259" key="6">
    <source>
        <dbReference type="SMART" id="SM00355"/>
    </source>
</evidence>
<evidence type="ECO:0000256" key="4">
    <source>
        <dbReference type="ARBA" id="ARBA00022833"/>
    </source>
</evidence>
<feature type="region of interest" description="Disordered" evidence="5">
    <location>
        <begin position="307"/>
        <end position="360"/>
    </location>
</feature>
<protein>
    <recommendedName>
        <fullName evidence="6">C2H2-type domain-containing protein</fullName>
    </recommendedName>
</protein>
<reference evidence="7" key="1">
    <citation type="submission" date="2023-11" db="EMBL/GenBank/DDBJ databases">
        <authorList>
            <person name="De Vega J J."/>
            <person name="De Vega J J."/>
        </authorList>
    </citation>
    <scope>NUCLEOTIDE SEQUENCE</scope>
</reference>
<feature type="compositionally biased region" description="Polar residues" evidence="5">
    <location>
        <begin position="159"/>
        <end position="168"/>
    </location>
</feature>
<evidence type="ECO:0000256" key="5">
    <source>
        <dbReference type="SAM" id="MobiDB-lite"/>
    </source>
</evidence>
<keyword evidence="4" id="KW-0862">Zinc</keyword>
<evidence type="ECO:0000256" key="1">
    <source>
        <dbReference type="ARBA" id="ARBA00022723"/>
    </source>
</evidence>
<keyword evidence="1" id="KW-0479">Metal-binding</keyword>